<dbReference type="EMBL" id="PYAV01000001">
    <property type="protein sequence ID" value="PSL51166.1"/>
    <property type="molecule type" value="Genomic_DNA"/>
</dbReference>
<dbReference type="PANTHER" id="PTHR34654">
    <property type="entry name" value="UPF0109 PROTEIN SCO5592"/>
    <property type="match status" value="1"/>
</dbReference>
<dbReference type="PROSITE" id="PS50084">
    <property type="entry name" value="KH_TYPE_1"/>
    <property type="match status" value="1"/>
</dbReference>
<dbReference type="AlphaFoldDB" id="A0A2P8HY45"/>
<protein>
    <submittedName>
        <fullName evidence="4">RNA-binding protein with KH domain</fullName>
    </submittedName>
</protein>
<evidence type="ECO:0000256" key="1">
    <source>
        <dbReference type="ARBA" id="ARBA00022490"/>
    </source>
</evidence>
<dbReference type="PANTHER" id="PTHR34654:SF1">
    <property type="entry name" value="RNA-BINDING PROTEIN KHPA"/>
    <property type="match status" value="1"/>
</dbReference>
<proteinExistence type="predicted"/>
<evidence type="ECO:0000313" key="5">
    <source>
        <dbReference type="Proteomes" id="UP000242310"/>
    </source>
</evidence>
<dbReference type="GO" id="GO:0003723">
    <property type="term" value="F:RNA binding"/>
    <property type="evidence" value="ECO:0007669"/>
    <property type="project" value="UniProtKB-UniRule"/>
</dbReference>
<reference evidence="4 5" key="1">
    <citation type="submission" date="2018-03" db="EMBL/GenBank/DDBJ databases">
        <title>Genomic Encyclopedia of Type Strains, Phase III (KMG-III): the genomes of soil and plant-associated and newly described type strains.</title>
        <authorList>
            <person name="Whitman W."/>
        </authorList>
    </citation>
    <scope>NUCLEOTIDE SEQUENCE [LARGE SCALE GENOMIC DNA]</scope>
    <source>
        <strain evidence="4 5">CGMCC 1.07653</strain>
    </source>
</reference>
<evidence type="ECO:0000256" key="3">
    <source>
        <dbReference type="PROSITE-ProRule" id="PRU00117"/>
    </source>
</evidence>
<sequence length="73" mass="7893">MQAMVSPIVDHPDEVTVRTNQGRNGEDVFMLSVHAEDTGQVIGKHGRNIKAVRTILQAAASGTGARPRLDIEE</sequence>
<dbReference type="InterPro" id="IPR015946">
    <property type="entry name" value="KH_dom-like_a/b"/>
</dbReference>
<keyword evidence="2 3" id="KW-0694">RNA-binding</keyword>
<name>A0A2P8HY45_9BACI</name>
<dbReference type="Gene3D" id="3.30.300.20">
    <property type="match status" value="1"/>
</dbReference>
<dbReference type="Proteomes" id="UP000242310">
    <property type="component" value="Unassembled WGS sequence"/>
</dbReference>
<dbReference type="SUPFAM" id="SSF54814">
    <property type="entry name" value="Prokaryotic type KH domain (KH-domain type II)"/>
    <property type="match status" value="1"/>
</dbReference>
<gene>
    <name evidence="4" type="ORF">B0H94_10176</name>
</gene>
<comment type="caution">
    <text evidence="4">The sequence shown here is derived from an EMBL/GenBank/DDBJ whole genome shotgun (WGS) entry which is preliminary data.</text>
</comment>
<keyword evidence="1" id="KW-0963">Cytoplasm</keyword>
<keyword evidence="5" id="KW-1185">Reference proteome</keyword>
<dbReference type="InterPro" id="IPR009019">
    <property type="entry name" value="KH_sf_prok-type"/>
</dbReference>
<organism evidence="4 5">
    <name type="scientific">Salsuginibacillus halophilus</name>
    <dbReference type="NCBI Taxonomy" id="517424"/>
    <lineage>
        <taxon>Bacteria</taxon>
        <taxon>Bacillati</taxon>
        <taxon>Bacillota</taxon>
        <taxon>Bacilli</taxon>
        <taxon>Bacillales</taxon>
        <taxon>Bacillaceae</taxon>
        <taxon>Salsuginibacillus</taxon>
    </lineage>
</organism>
<evidence type="ECO:0000313" key="4">
    <source>
        <dbReference type="EMBL" id="PSL51166.1"/>
    </source>
</evidence>
<dbReference type="InterPro" id="IPR020627">
    <property type="entry name" value="KhpA"/>
</dbReference>
<dbReference type="CDD" id="cd22533">
    <property type="entry name" value="KH-II_YlqC-like"/>
    <property type="match status" value="1"/>
</dbReference>
<evidence type="ECO:0000256" key="2">
    <source>
        <dbReference type="ARBA" id="ARBA00022884"/>
    </source>
</evidence>
<dbReference type="Pfam" id="PF13083">
    <property type="entry name" value="KH_KhpA-B"/>
    <property type="match status" value="1"/>
</dbReference>
<accession>A0A2P8HY45</accession>